<keyword evidence="1" id="KW-0472">Membrane</keyword>
<sequence>MCMTSTAIEIKENGFEYLDSVVLRAMVDRGGCTCDILIENHIVKTKIFIEKYKNMSAAAPENNVCGLAIDIKMLNDESVSNPIECTNGVDSRQFFIVKNGVLRFTSRIIPGNFTQGHCMHIIRDDDTLFIAIGICVGVLFLIIIAIIVTIITRRRTSNKRLHKLQKNTVPDSNQENEDPQYDEMQYNVLFVSTTQQQDTDINYSTVDLERSQISARHSEIDNHYNTVESNAKTRSLQTVQTFHDNKAIIKSETSKSSNDTRNLSPPYECSVVYTVVDKGLRNPIQNSSAKIQDDADPKQAYAIIQTLISIHSDDVYNVNVTFTAFGKRREFHLSKSSPPILPDELSVITVVRESTKSRYISLQQHGIGFNRETEGLGVFIVKMLQNSNDCFALDGIVYEDNHYLMIKSDKQNVNCSSLSAIRHFVHRRWYHSDEYGFKLKTASKKATKRFLLDGITSHPDSVLPIPGDVDAKVEILAWTDMSFTESFQNNSNTKTWSWILQNT</sequence>
<feature type="transmembrane region" description="Helical" evidence="1">
    <location>
        <begin position="128"/>
        <end position="151"/>
    </location>
</feature>
<name>A0A6J8E5U7_MYTCO</name>
<proteinExistence type="predicted"/>
<gene>
    <name evidence="2" type="ORF">MCOR_48135</name>
</gene>
<keyword evidence="1" id="KW-1133">Transmembrane helix</keyword>
<reference evidence="2 3" key="1">
    <citation type="submission" date="2020-06" db="EMBL/GenBank/DDBJ databases">
        <authorList>
            <person name="Li R."/>
            <person name="Bekaert M."/>
        </authorList>
    </citation>
    <scope>NUCLEOTIDE SEQUENCE [LARGE SCALE GENOMIC DNA]</scope>
    <source>
        <strain evidence="3">wild</strain>
    </source>
</reference>
<keyword evidence="3" id="KW-1185">Reference proteome</keyword>
<organism evidence="2 3">
    <name type="scientific">Mytilus coruscus</name>
    <name type="common">Sea mussel</name>
    <dbReference type="NCBI Taxonomy" id="42192"/>
    <lineage>
        <taxon>Eukaryota</taxon>
        <taxon>Metazoa</taxon>
        <taxon>Spiralia</taxon>
        <taxon>Lophotrochozoa</taxon>
        <taxon>Mollusca</taxon>
        <taxon>Bivalvia</taxon>
        <taxon>Autobranchia</taxon>
        <taxon>Pteriomorphia</taxon>
        <taxon>Mytilida</taxon>
        <taxon>Mytiloidea</taxon>
        <taxon>Mytilidae</taxon>
        <taxon>Mytilinae</taxon>
        <taxon>Mytilus</taxon>
    </lineage>
</organism>
<dbReference type="EMBL" id="CACVKT020008437">
    <property type="protein sequence ID" value="CAC5415438.1"/>
    <property type="molecule type" value="Genomic_DNA"/>
</dbReference>
<dbReference type="AlphaFoldDB" id="A0A6J8E5U7"/>
<evidence type="ECO:0000313" key="3">
    <source>
        <dbReference type="Proteomes" id="UP000507470"/>
    </source>
</evidence>
<accession>A0A6J8E5U7</accession>
<keyword evidence="1" id="KW-0812">Transmembrane</keyword>
<evidence type="ECO:0000313" key="2">
    <source>
        <dbReference type="EMBL" id="CAC5415438.1"/>
    </source>
</evidence>
<dbReference type="OrthoDB" id="6184017at2759"/>
<protein>
    <submittedName>
        <fullName evidence="2">Uncharacterized protein</fullName>
    </submittedName>
</protein>
<evidence type="ECO:0000256" key="1">
    <source>
        <dbReference type="SAM" id="Phobius"/>
    </source>
</evidence>
<dbReference type="Proteomes" id="UP000507470">
    <property type="component" value="Unassembled WGS sequence"/>
</dbReference>